<keyword evidence="7" id="KW-1185">Reference proteome</keyword>
<dbReference type="RefSeq" id="WP_005945185.1">
    <property type="nucleotide sequence ID" value="NZ_CP136423.1"/>
</dbReference>
<sequence>MKVGVVTFHSAFNFGATLQTWALQKALRQLGAESCVINYHPKVIDSLYDPYEGKSGFDRTKRYWYLKLTAPERLVRFQRYSAFLKKNLTLAGDYKTYEELEKNPPKLDAYITGSDQVWNSSHIGGYDPAYYLEFAPEGSRKISYGASVGKNYVLPAYKEQIKNALKDYAAVSLREVSTTPAIEKLSKVPVKVVADPTFLLRREDYDEIRVDERRKEKYILVYMMEENQEVKKLANRVSKTLGYPIVQRRPVEKFVNEVESCYTATPGEFIGLVSNAEYVITNSFHGTVFSLIYEKPFISLLHSDTGSRTVDLLRNLRMEDHIVWDEKEFYDMEKFQIRNVEELRARIAKLRKDSRQYLGESLGLLEPDKEKVDCPTGILKEECYGCYACKEICPKDAISMETDEEGFYYPSVDHEKCISCGLCQKVCIRLAEHFPQEILQPKVYGAVNKDMSARIESSSGGVFPELARYIIEEKSGYVVGVRWDEQMRAVADIAHTIEEAMAFRGSKYVKSELKDIWPRIKDLLDRGETVLYSGLPCECAALQSYLRKPYENLYVCEILCHAAPSPKILRKYLDYLENKFKSRIVDVTFRDKSETGWLIHRTQLVVKFENGQVLRVNARKNNYFRAFLNDYISRECCNHCEYVYDHRKGDLTIGDFWGIQYLMPELFDDKGASCVLMHNKKGEELWKAISDKFDVRQSSMQDVFAKNHRCPSPYHSIRDEIFDLMDEKPINSLLREYNDLKN</sequence>
<dbReference type="Proteomes" id="UP000003100">
    <property type="component" value="Unassembled WGS sequence"/>
</dbReference>
<dbReference type="InterPro" id="IPR052977">
    <property type="entry name" value="Polyferredoxin-like_ET"/>
</dbReference>
<reference evidence="6 7" key="1">
    <citation type="submission" date="2009-01" db="EMBL/GenBank/DDBJ databases">
        <authorList>
            <person name="Fulton L."/>
            <person name="Clifton S."/>
            <person name="Fulton B."/>
            <person name="Xu J."/>
            <person name="Minx P."/>
            <person name="Pepin K.H."/>
            <person name="Johnson M."/>
            <person name="Bhonagiri V."/>
            <person name="Nash W.E."/>
            <person name="Mardis E.R."/>
            <person name="Wilson R.K."/>
        </authorList>
    </citation>
    <scope>NUCLEOTIDE SEQUENCE [LARGE SCALE GENOMIC DNA]</scope>
    <source>
        <strain evidence="7">DSM 10507 / JCM 14656 / S5a33</strain>
    </source>
</reference>
<feature type="domain" description="4Fe-4S ferredoxin-type" evidence="5">
    <location>
        <begin position="373"/>
        <end position="403"/>
    </location>
</feature>
<evidence type="ECO:0000313" key="7">
    <source>
        <dbReference type="Proteomes" id="UP000003100"/>
    </source>
</evidence>
<keyword evidence="3" id="KW-0411">Iron-sulfur</keyword>
<dbReference type="PATRIC" id="fig|476272.21.peg.3273"/>
<dbReference type="GO" id="GO:0046872">
    <property type="term" value="F:metal ion binding"/>
    <property type="evidence" value="ECO:0007669"/>
    <property type="project" value="UniProtKB-KW"/>
</dbReference>
<evidence type="ECO:0000256" key="3">
    <source>
        <dbReference type="ARBA" id="ARBA00023014"/>
    </source>
</evidence>
<dbReference type="SUPFAM" id="SSF54862">
    <property type="entry name" value="4Fe-4S ferredoxins"/>
    <property type="match status" value="1"/>
</dbReference>
<dbReference type="Gene3D" id="3.30.70.20">
    <property type="match status" value="1"/>
</dbReference>
<reference evidence="6 7" key="2">
    <citation type="submission" date="2009-02" db="EMBL/GenBank/DDBJ databases">
        <title>Draft genome sequence of Blautia hydrogenotrophica DSM 10507 (Ruminococcus hydrogenotrophicus DSM 10507).</title>
        <authorList>
            <person name="Sudarsanam P."/>
            <person name="Ley R."/>
            <person name="Guruge J."/>
            <person name="Turnbaugh P.J."/>
            <person name="Mahowald M."/>
            <person name="Liep D."/>
            <person name="Gordon J."/>
        </authorList>
    </citation>
    <scope>NUCLEOTIDE SEQUENCE [LARGE SCALE GENOMIC DNA]</scope>
    <source>
        <strain evidence="7">DSM 10507 / JCM 14656 / S5a33</strain>
    </source>
</reference>
<evidence type="ECO:0000256" key="2">
    <source>
        <dbReference type="ARBA" id="ARBA00023004"/>
    </source>
</evidence>
<dbReference type="InterPro" id="IPR007345">
    <property type="entry name" value="Polysacch_pyruvyl_Trfase"/>
</dbReference>
<dbReference type="Pfam" id="PF12838">
    <property type="entry name" value="Fer4_7"/>
    <property type="match status" value="1"/>
</dbReference>
<dbReference type="PANTHER" id="PTHR43193">
    <property type="match status" value="1"/>
</dbReference>
<dbReference type="eggNOG" id="COG1143">
    <property type="taxonomic scope" value="Bacteria"/>
</dbReference>
<keyword evidence="2" id="KW-0408">Iron</keyword>
<feature type="coiled-coil region" evidence="4">
    <location>
        <begin position="333"/>
        <end position="360"/>
    </location>
</feature>
<comment type="caution">
    <text evidence="6">The sequence shown here is derived from an EMBL/GenBank/DDBJ whole genome shotgun (WGS) entry which is preliminary data.</text>
</comment>
<evidence type="ECO:0000259" key="5">
    <source>
        <dbReference type="PROSITE" id="PS51379"/>
    </source>
</evidence>
<keyword evidence="4" id="KW-0175">Coiled coil</keyword>
<dbReference type="eggNOG" id="COG1035">
    <property type="taxonomic scope" value="Bacteria"/>
</dbReference>
<dbReference type="GO" id="GO:0051536">
    <property type="term" value="F:iron-sulfur cluster binding"/>
    <property type="evidence" value="ECO:0007669"/>
    <property type="project" value="UniProtKB-KW"/>
</dbReference>
<dbReference type="PANTHER" id="PTHR43193:SF2">
    <property type="entry name" value="POLYFERREDOXIN PROTEIN FWDF"/>
    <property type="match status" value="1"/>
</dbReference>
<dbReference type="GeneID" id="86821541"/>
<protein>
    <recommendedName>
        <fullName evidence="5">4Fe-4S ferredoxin-type domain-containing protein</fullName>
    </recommendedName>
</protein>
<gene>
    <name evidence="6" type="ORF">RUMHYD_00267</name>
</gene>
<accession>C0CHF3</accession>
<evidence type="ECO:0000256" key="4">
    <source>
        <dbReference type="SAM" id="Coils"/>
    </source>
</evidence>
<dbReference type="PROSITE" id="PS00198">
    <property type="entry name" value="4FE4S_FER_1"/>
    <property type="match status" value="1"/>
</dbReference>
<keyword evidence="1" id="KW-0479">Metal-binding</keyword>
<proteinExistence type="predicted"/>
<dbReference type="Pfam" id="PF04432">
    <property type="entry name" value="FrhB_FdhB_C"/>
    <property type="match status" value="1"/>
</dbReference>
<evidence type="ECO:0000313" key="6">
    <source>
        <dbReference type="EMBL" id="EEG50752.1"/>
    </source>
</evidence>
<dbReference type="InterPro" id="IPR017900">
    <property type="entry name" value="4Fe4S_Fe_S_CS"/>
</dbReference>
<dbReference type="HOGENOM" id="CLU_374159_0_0_9"/>
<dbReference type="AlphaFoldDB" id="C0CHF3"/>
<dbReference type="Pfam" id="PF04230">
    <property type="entry name" value="PS_pyruv_trans"/>
    <property type="match status" value="1"/>
</dbReference>
<evidence type="ECO:0000256" key="1">
    <source>
        <dbReference type="ARBA" id="ARBA00022723"/>
    </source>
</evidence>
<dbReference type="PROSITE" id="PS51379">
    <property type="entry name" value="4FE4S_FER_2"/>
    <property type="match status" value="2"/>
</dbReference>
<feature type="domain" description="4Fe-4S ferredoxin-type" evidence="5">
    <location>
        <begin position="408"/>
        <end position="437"/>
    </location>
</feature>
<dbReference type="EMBL" id="ACBZ01000009">
    <property type="protein sequence ID" value="EEG50752.1"/>
    <property type="molecule type" value="Genomic_DNA"/>
</dbReference>
<dbReference type="InterPro" id="IPR007525">
    <property type="entry name" value="FrhB_FdhB_C"/>
</dbReference>
<name>C0CHF3_BLAHS</name>
<dbReference type="InterPro" id="IPR017896">
    <property type="entry name" value="4Fe4S_Fe-S-bd"/>
</dbReference>
<organism evidence="6 7">
    <name type="scientific">Blautia hydrogenotrophica (strain DSM 10507 / JCM 14656 / S5a33)</name>
    <name type="common">Ruminococcus hydrogenotrophicus</name>
    <dbReference type="NCBI Taxonomy" id="476272"/>
    <lineage>
        <taxon>Bacteria</taxon>
        <taxon>Bacillati</taxon>
        <taxon>Bacillota</taxon>
        <taxon>Clostridia</taxon>
        <taxon>Lachnospirales</taxon>
        <taxon>Lachnospiraceae</taxon>
        <taxon>Blautia</taxon>
    </lineage>
</organism>